<reference evidence="2 3" key="1">
    <citation type="submission" date="2017-01" db="EMBL/GenBank/DDBJ databases">
        <title>Complete Genome Sequence of Paenalcaligenes hominis, Isolated from a paraplegic Patient with neurogenic bladder.</title>
        <authorList>
            <person name="Mukhopadhyay R."/>
            <person name="Joaquin J."/>
            <person name="Hogue R."/>
            <person name="Kilaru A."/>
            <person name="Jospin G."/>
            <person name="Mars K."/>
            <person name="Eisen J.A."/>
            <person name="Chaturvedi V."/>
        </authorList>
    </citation>
    <scope>NUCLEOTIDE SEQUENCE [LARGE SCALE GENOMIC DNA]</scope>
    <source>
        <strain evidence="2 3">15S00501</strain>
    </source>
</reference>
<dbReference type="EMBL" id="CP019697">
    <property type="protein sequence ID" value="AQS50723.1"/>
    <property type="molecule type" value="Genomic_DNA"/>
</dbReference>
<dbReference type="KEGG" id="phn:PAEH1_02635"/>
<feature type="chain" id="PRO_5012052704" description="Lipoprotein SmpA/OmlA domain-containing protein" evidence="1">
    <location>
        <begin position="18"/>
        <end position="102"/>
    </location>
</feature>
<keyword evidence="1" id="KW-0732">Signal</keyword>
<evidence type="ECO:0000313" key="3">
    <source>
        <dbReference type="Proteomes" id="UP000189369"/>
    </source>
</evidence>
<name>A0A1U9JY41_9BURK</name>
<evidence type="ECO:0000313" key="2">
    <source>
        <dbReference type="EMBL" id="AQS50723.1"/>
    </source>
</evidence>
<dbReference type="Proteomes" id="UP000189369">
    <property type="component" value="Chromosome"/>
</dbReference>
<sequence>MRVLAVLAITAALYGCASTYGSPITVSQIDSLVVGETTIENAVEIFGKPVTETENSDGTKVVSWGYAKSSLGSPLESQGLSIVFDREGKLSSFSKSNYSSAL</sequence>
<evidence type="ECO:0000256" key="1">
    <source>
        <dbReference type="SAM" id="SignalP"/>
    </source>
</evidence>
<dbReference type="STRING" id="643674.PAEH1_02635"/>
<dbReference type="PROSITE" id="PS51257">
    <property type="entry name" value="PROKAR_LIPOPROTEIN"/>
    <property type="match status" value="1"/>
</dbReference>
<gene>
    <name evidence="2" type="ORF">PAEH1_02635</name>
</gene>
<protein>
    <recommendedName>
        <fullName evidence="4">Lipoprotein SmpA/OmlA domain-containing protein</fullName>
    </recommendedName>
</protein>
<proteinExistence type="predicted"/>
<accession>A0A1U9JY41</accession>
<feature type="signal peptide" evidence="1">
    <location>
        <begin position="1"/>
        <end position="17"/>
    </location>
</feature>
<dbReference type="AlphaFoldDB" id="A0A1U9JY41"/>
<organism evidence="2 3">
    <name type="scientific">Paenalcaligenes hominis</name>
    <dbReference type="NCBI Taxonomy" id="643674"/>
    <lineage>
        <taxon>Bacteria</taxon>
        <taxon>Pseudomonadati</taxon>
        <taxon>Pseudomonadota</taxon>
        <taxon>Betaproteobacteria</taxon>
        <taxon>Burkholderiales</taxon>
        <taxon>Alcaligenaceae</taxon>
        <taxon>Paenalcaligenes</taxon>
    </lineage>
</organism>
<evidence type="ECO:0008006" key="4">
    <source>
        <dbReference type="Google" id="ProtNLM"/>
    </source>
</evidence>